<sequence>MPALLLEPGGAFGFLWRHVQLFDYITPAESAVLWSAWNNRVRTIQRMITVYVGTAISGGGRKVRCT</sequence>
<dbReference type="HOGENOM" id="CLU_2832139_0_0_1"/>
<gene>
    <name evidence="1" type="ORF">PISMIDRAFT_677468</name>
</gene>
<organism evidence="1 2">
    <name type="scientific">Pisolithus microcarpus 441</name>
    <dbReference type="NCBI Taxonomy" id="765257"/>
    <lineage>
        <taxon>Eukaryota</taxon>
        <taxon>Fungi</taxon>
        <taxon>Dikarya</taxon>
        <taxon>Basidiomycota</taxon>
        <taxon>Agaricomycotina</taxon>
        <taxon>Agaricomycetes</taxon>
        <taxon>Agaricomycetidae</taxon>
        <taxon>Boletales</taxon>
        <taxon>Sclerodermatineae</taxon>
        <taxon>Pisolithaceae</taxon>
        <taxon>Pisolithus</taxon>
    </lineage>
</organism>
<name>A0A0C9ZZJ3_9AGAM</name>
<accession>A0A0C9ZZJ3</accession>
<reference evidence="2" key="2">
    <citation type="submission" date="2015-01" db="EMBL/GenBank/DDBJ databases">
        <title>Evolutionary Origins and Diversification of the Mycorrhizal Mutualists.</title>
        <authorList>
            <consortium name="DOE Joint Genome Institute"/>
            <consortium name="Mycorrhizal Genomics Consortium"/>
            <person name="Kohler A."/>
            <person name="Kuo A."/>
            <person name="Nagy L.G."/>
            <person name="Floudas D."/>
            <person name="Copeland A."/>
            <person name="Barry K.W."/>
            <person name="Cichocki N."/>
            <person name="Veneault-Fourrey C."/>
            <person name="LaButti K."/>
            <person name="Lindquist E.A."/>
            <person name="Lipzen A."/>
            <person name="Lundell T."/>
            <person name="Morin E."/>
            <person name="Murat C."/>
            <person name="Riley R."/>
            <person name="Ohm R."/>
            <person name="Sun H."/>
            <person name="Tunlid A."/>
            <person name="Henrissat B."/>
            <person name="Grigoriev I.V."/>
            <person name="Hibbett D.S."/>
            <person name="Martin F."/>
        </authorList>
    </citation>
    <scope>NUCLEOTIDE SEQUENCE [LARGE SCALE GENOMIC DNA]</scope>
    <source>
        <strain evidence="2">441</strain>
    </source>
</reference>
<evidence type="ECO:0000313" key="2">
    <source>
        <dbReference type="Proteomes" id="UP000054018"/>
    </source>
</evidence>
<dbReference type="AlphaFoldDB" id="A0A0C9ZZJ3"/>
<dbReference type="Proteomes" id="UP000054018">
    <property type="component" value="Unassembled WGS sequence"/>
</dbReference>
<reference evidence="1 2" key="1">
    <citation type="submission" date="2014-04" db="EMBL/GenBank/DDBJ databases">
        <authorList>
            <consortium name="DOE Joint Genome Institute"/>
            <person name="Kuo A."/>
            <person name="Kohler A."/>
            <person name="Costa M.D."/>
            <person name="Nagy L.G."/>
            <person name="Floudas D."/>
            <person name="Copeland A."/>
            <person name="Barry K.W."/>
            <person name="Cichocki N."/>
            <person name="Veneault-Fourrey C."/>
            <person name="LaButti K."/>
            <person name="Lindquist E.A."/>
            <person name="Lipzen A."/>
            <person name="Lundell T."/>
            <person name="Morin E."/>
            <person name="Murat C."/>
            <person name="Sun H."/>
            <person name="Tunlid A."/>
            <person name="Henrissat B."/>
            <person name="Grigoriev I.V."/>
            <person name="Hibbett D.S."/>
            <person name="Martin F."/>
            <person name="Nordberg H.P."/>
            <person name="Cantor M.N."/>
            <person name="Hua S.X."/>
        </authorList>
    </citation>
    <scope>NUCLEOTIDE SEQUENCE [LARGE SCALE GENOMIC DNA]</scope>
    <source>
        <strain evidence="1 2">441</strain>
    </source>
</reference>
<keyword evidence="2" id="KW-1185">Reference proteome</keyword>
<dbReference type="EMBL" id="KN833710">
    <property type="protein sequence ID" value="KIK25213.1"/>
    <property type="molecule type" value="Genomic_DNA"/>
</dbReference>
<evidence type="ECO:0000313" key="1">
    <source>
        <dbReference type="EMBL" id="KIK25213.1"/>
    </source>
</evidence>
<proteinExistence type="predicted"/>
<protein>
    <submittedName>
        <fullName evidence="1">Uncharacterized protein</fullName>
    </submittedName>
</protein>